<name>A0A0G0ZLI3_9BACT</name>
<dbReference type="Pfam" id="PF13578">
    <property type="entry name" value="Methyltransf_24"/>
    <property type="match status" value="1"/>
</dbReference>
<protein>
    <recommendedName>
        <fullName evidence="3">Class I SAM-dependent methyltransferase</fullName>
    </recommendedName>
</protein>
<dbReference type="EMBL" id="LCBN01000015">
    <property type="protein sequence ID" value="KKS13833.1"/>
    <property type="molecule type" value="Genomic_DNA"/>
</dbReference>
<organism evidence="1 2">
    <name type="scientific">Candidatus Daviesbacteria bacterium GW2011_GWB1_41_5</name>
    <dbReference type="NCBI Taxonomy" id="1618429"/>
    <lineage>
        <taxon>Bacteria</taxon>
        <taxon>Candidatus Daviesiibacteriota</taxon>
    </lineage>
</organism>
<dbReference type="Proteomes" id="UP000034753">
    <property type="component" value="Unassembled WGS sequence"/>
</dbReference>
<evidence type="ECO:0000313" key="2">
    <source>
        <dbReference type="Proteomes" id="UP000034753"/>
    </source>
</evidence>
<dbReference type="Gene3D" id="3.40.50.150">
    <property type="entry name" value="Vaccinia Virus protein VP39"/>
    <property type="match status" value="1"/>
</dbReference>
<dbReference type="InterPro" id="IPR029063">
    <property type="entry name" value="SAM-dependent_MTases_sf"/>
</dbReference>
<comment type="caution">
    <text evidence="1">The sequence shown here is derived from an EMBL/GenBank/DDBJ whole genome shotgun (WGS) entry which is preliminary data.</text>
</comment>
<accession>A0A0G0ZLI3</accession>
<proteinExistence type="predicted"/>
<evidence type="ECO:0008006" key="3">
    <source>
        <dbReference type="Google" id="ProtNLM"/>
    </source>
</evidence>
<dbReference type="SUPFAM" id="SSF53335">
    <property type="entry name" value="S-adenosyl-L-methionine-dependent methyltransferases"/>
    <property type="match status" value="1"/>
</dbReference>
<gene>
    <name evidence="1" type="ORF">UU67_C0015G0005</name>
</gene>
<reference evidence="1 2" key="1">
    <citation type="journal article" date="2015" name="Nature">
        <title>rRNA introns, odd ribosomes, and small enigmatic genomes across a large radiation of phyla.</title>
        <authorList>
            <person name="Brown C.T."/>
            <person name="Hug L.A."/>
            <person name="Thomas B.C."/>
            <person name="Sharon I."/>
            <person name="Castelle C.J."/>
            <person name="Singh A."/>
            <person name="Wilkins M.J."/>
            <person name="Williams K.H."/>
            <person name="Banfield J.F."/>
        </authorList>
    </citation>
    <scope>NUCLEOTIDE SEQUENCE [LARGE SCALE GENOMIC DNA]</scope>
</reference>
<evidence type="ECO:0000313" key="1">
    <source>
        <dbReference type="EMBL" id="KKS13833.1"/>
    </source>
</evidence>
<sequence length="163" mass="18769">MKDRIELAKYFAELGLKTGAEVGVYKGAYSVELCKANPGLKLYCIDSWGIGKKNQGLYKKIYDYAQRRLSIFGATLIKDLSMDAVKKFDDNSLDFVYIDAEHVYEESNQDIREWAKKVRPGGIVSGHDYDWVDVGKAVNEYVSKHKYKLNTTEDKNCSWWFIK</sequence>
<dbReference type="AlphaFoldDB" id="A0A0G0ZLI3"/>